<reference evidence="3 4" key="1">
    <citation type="journal article" date="2015" name="Genome Biol. Evol.">
        <title>Phylogenomic analyses indicate that early fungi evolved digesting cell walls of algal ancestors of land plants.</title>
        <authorList>
            <person name="Chang Y."/>
            <person name="Wang S."/>
            <person name="Sekimoto S."/>
            <person name="Aerts A.L."/>
            <person name="Choi C."/>
            <person name="Clum A."/>
            <person name="LaButti K.M."/>
            <person name="Lindquist E.A."/>
            <person name="Yee Ngan C."/>
            <person name="Ohm R.A."/>
            <person name="Salamov A.A."/>
            <person name="Grigoriev I.V."/>
            <person name="Spatafora J.W."/>
            <person name="Berbee M.L."/>
        </authorList>
    </citation>
    <scope>NUCLEOTIDE SEQUENCE [LARGE SCALE GENOMIC DNA]</scope>
    <source>
        <strain evidence="3 4">JEL478</strain>
    </source>
</reference>
<feature type="region of interest" description="Disordered" evidence="1">
    <location>
        <begin position="37"/>
        <end position="57"/>
    </location>
</feature>
<evidence type="ECO:0000256" key="2">
    <source>
        <dbReference type="SAM" id="Phobius"/>
    </source>
</evidence>
<protein>
    <submittedName>
        <fullName evidence="3">Uncharacterized protein</fullName>
    </submittedName>
</protein>
<keyword evidence="2" id="KW-0812">Transmembrane</keyword>
<accession>A0A139AFD4</accession>
<evidence type="ECO:0000313" key="4">
    <source>
        <dbReference type="Proteomes" id="UP000070544"/>
    </source>
</evidence>
<feature type="transmembrane region" description="Helical" evidence="2">
    <location>
        <begin position="6"/>
        <end position="29"/>
    </location>
</feature>
<dbReference type="EMBL" id="KQ965761">
    <property type="protein sequence ID" value="KXS15497.1"/>
    <property type="molecule type" value="Genomic_DNA"/>
</dbReference>
<keyword evidence="2" id="KW-1133">Transmembrane helix</keyword>
<feature type="compositionally biased region" description="Pro residues" evidence="1">
    <location>
        <begin position="97"/>
        <end position="108"/>
    </location>
</feature>
<proteinExistence type="predicted"/>
<feature type="region of interest" description="Disordered" evidence="1">
    <location>
        <begin position="72"/>
        <end position="155"/>
    </location>
</feature>
<dbReference type="AlphaFoldDB" id="A0A139AFD4"/>
<evidence type="ECO:0000256" key="1">
    <source>
        <dbReference type="SAM" id="MobiDB-lite"/>
    </source>
</evidence>
<evidence type="ECO:0000313" key="3">
    <source>
        <dbReference type="EMBL" id="KXS15497.1"/>
    </source>
</evidence>
<name>A0A139AFD4_GONPJ</name>
<keyword evidence="4" id="KW-1185">Reference proteome</keyword>
<organism evidence="3 4">
    <name type="scientific">Gonapodya prolifera (strain JEL478)</name>
    <name type="common">Monoblepharis prolifera</name>
    <dbReference type="NCBI Taxonomy" id="1344416"/>
    <lineage>
        <taxon>Eukaryota</taxon>
        <taxon>Fungi</taxon>
        <taxon>Fungi incertae sedis</taxon>
        <taxon>Chytridiomycota</taxon>
        <taxon>Chytridiomycota incertae sedis</taxon>
        <taxon>Monoblepharidomycetes</taxon>
        <taxon>Monoblepharidales</taxon>
        <taxon>Gonapodyaceae</taxon>
        <taxon>Gonapodya</taxon>
    </lineage>
</organism>
<gene>
    <name evidence="3" type="ORF">M427DRAFT_155238</name>
</gene>
<sequence length="155" mass="16691">MAEGSYTIYFLVLLLVLLVFSCCRAHLLYRRRRHMESFLQQQSPRGTELREQQPEEFLPSYQEVSKVVVPGVSCAPDTEGSSAHPDPISHESGTPGPVTPAPSPPSLTTPPDAALSRSGPGPEEHIPEPSAPVLSISLPSIPPPSYEEIHLSSGG</sequence>
<keyword evidence="2" id="KW-0472">Membrane</keyword>
<dbReference type="Proteomes" id="UP000070544">
    <property type="component" value="Unassembled WGS sequence"/>
</dbReference>